<dbReference type="Proteomes" id="UP000192566">
    <property type="component" value="Unassembled WGS sequence"/>
</dbReference>
<dbReference type="AlphaFoldDB" id="A0A1X0DV03"/>
<dbReference type="InterPro" id="IPR023606">
    <property type="entry name" value="CoA-Trfase_III_dom_1_sf"/>
</dbReference>
<keyword evidence="2" id="KW-1185">Reference proteome</keyword>
<accession>A0A1X0DV03</accession>
<sequence length="96" mass="10010">MGDLRPEPDAPPLAGYKVVDLSTGIAVAYCTKLLADGGATELEQLAFRGFFEEVEHPVNGRPKLSTVPMRLSAGPGLTPPEIADLEADGVIGHSPA</sequence>
<dbReference type="SUPFAM" id="SSF89796">
    <property type="entry name" value="CoA-transferase family III (CaiB/BaiF)"/>
    <property type="match status" value="1"/>
</dbReference>
<protein>
    <submittedName>
        <fullName evidence="1">Uncharacterized protein</fullName>
    </submittedName>
</protein>
<gene>
    <name evidence="1" type="ORF">BST25_01310</name>
</gene>
<evidence type="ECO:0000313" key="1">
    <source>
        <dbReference type="EMBL" id="ORA76211.1"/>
    </source>
</evidence>
<reference evidence="1 2" key="1">
    <citation type="submission" date="2017-02" db="EMBL/GenBank/DDBJ databases">
        <title>The new phylogeny of genus Mycobacterium.</title>
        <authorList>
            <person name="Tortoli E."/>
            <person name="Trovato A."/>
            <person name="Cirillo D.M."/>
        </authorList>
    </citation>
    <scope>NUCLEOTIDE SEQUENCE [LARGE SCALE GENOMIC DNA]</scope>
    <source>
        <strain evidence="1 2">DSM 44471</strain>
    </source>
</reference>
<proteinExistence type="predicted"/>
<organism evidence="1 2">
    <name type="scientific">Mycobacterium heidelbergense</name>
    <dbReference type="NCBI Taxonomy" id="53376"/>
    <lineage>
        <taxon>Bacteria</taxon>
        <taxon>Bacillati</taxon>
        <taxon>Actinomycetota</taxon>
        <taxon>Actinomycetes</taxon>
        <taxon>Mycobacteriales</taxon>
        <taxon>Mycobacteriaceae</taxon>
        <taxon>Mycobacterium</taxon>
        <taxon>Mycobacterium simiae complex</taxon>
    </lineage>
</organism>
<dbReference type="RefSeq" id="WP_083072175.1">
    <property type="nucleotide sequence ID" value="NZ_AP022615.1"/>
</dbReference>
<name>A0A1X0DV03_MYCHE</name>
<comment type="caution">
    <text evidence="1">The sequence shown here is derived from an EMBL/GenBank/DDBJ whole genome shotgun (WGS) entry which is preliminary data.</text>
</comment>
<dbReference type="STRING" id="53376.BST25_01310"/>
<dbReference type="EMBL" id="MVHR01000002">
    <property type="protein sequence ID" value="ORA76211.1"/>
    <property type="molecule type" value="Genomic_DNA"/>
</dbReference>
<dbReference type="Gene3D" id="3.40.50.10540">
    <property type="entry name" value="Crotonobetainyl-coa:carnitine coa-transferase, domain 1"/>
    <property type="match status" value="1"/>
</dbReference>
<evidence type="ECO:0000313" key="2">
    <source>
        <dbReference type="Proteomes" id="UP000192566"/>
    </source>
</evidence>